<evidence type="ECO:0000313" key="1">
    <source>
        <dbReference type="EMBL" id="MCG2578648.1"/>
    </source>
</evidence>
<keyword evidence="2" id="KW-1185">Reference proteome</keyword>
<protein>
    <submittedName>
        <fullName evidence="1">Class I SAM-dependent methyltransferase</fullName>
    </submittedName>
</protein>
<dbReference type="GO" id="GO:0032259">
    <property type="term" value="P:methylation"/>
    <property type="evidence" value="ECO:0007669"/>
    <property type="project" value="UniProtKB-KW"/>
</dbReference>
<dbReference type="EMBL" id="JAKLTN010000004">
    <property type="protein sequence ID" value="MCG2578648.1"/>
    <property type="molecule type" value="Genomic_DNA"/>
</dbReference>
<accession>A0ABS9K678</accession>
<keyword evidence="1" id="KW-0808">Transferase</keyword>
<dbReference type="Gene3D" id="3.40.50.150">
    <property type="entry name" value="Vaccinia Virus protein VP39"/>
    <property type="match status" value="1"/>
</dbReference>
<evidence type="ECO:0000313" key="2">
    <source>
        <dbReference type="Proteomes" id="UP001165384"/>
    </source>
</evidence>
<dbReference type="RefSeq" id="WP_275712036.1">
    <property type="nucleotide sequence ID" value="NZ_JAKLTN010000004.1"/>
</dbReference>
<dbReference type="InterPro" id="IPR029063">
    <property type="entry name" value="SAM-dependent_MTases_sf"/>
</dbReference>
<comment type="caution">
    <text evidence="1">The sequence shown here is derived from an EMBL/GenBank/DDBJ whole genome shotgun (WGS) entry which is preliminary data.</text>
</comment>
<dbReference type="Pfam" id="PF13489">
    <property type="entry name" value="Methyltransf_23"/>
    <property type="match status" value="1"/>
</dbReference>
<gene>
    <name evidence="1" type="ORF">LZ012_16745</name>
</gene>
<organism evidence="1 2">
    <name type="scientific">Dechloromonas hankyongensis</name>
    <dbReference type="NCBI Taxonomy" id="2908002"/>
    <lineage>
        <taxon>Bacteria</taxon>
        <taxon>Pseudomonadati</taxon>
        <taxon>Pseudomonadota</taxon>
        <taxon>Betaproteobacteria</taxon>
        <taxon>Rhodocyclales</taxon>
        <taxon>Azonexaceae</taxon>
        <taxon>Dechloromonas</taxon>
    </lineage>
</organism>
<dbReference type="SUPFAM" id="SSF53335">
    <property type="entry name" value="S-adenosyl-L-methionine-dependent methyltransferases"/>
    <property type="match status" value="1"/>
</dbReference>
<dbReference type="Proteomes" id="UP001165384">
    <property type="component" value="Unassembled WGS sequence"/>
</dbReference>
<reference evidence="1" key="1">
    <citation type="submission" date="2022-01" db="EMBL/GenBank/DDBJ databases">
        <authorList>
            <person name="Jo J.-H."/>
            <person name="Im W.-T."/>
        </authorList>
    </citation>
    <scope>NUCLEOTIDE SEQUENCE</scope>
    <source>
        <strain evidence="1">XY25</strain>
    </source>
</reference>
<sequence length="305" mass="34405">MNTGNLSTEALHFARQVLSNQVAHFAPGIYTRLTRRTGRGDAVTEPLQVVYYFLECFRDYQEQLDLPGDAVADYLQGKKILEYGPGDTLCMALLFYAHGAGQVDCVDRFPLSRLTANNIGAYYHLLNTLPAGPRERAQSAFKHKNLVSSGFDPAAIAYRVTPDGLAGNGGSYDLILSRAVLEHVNDLEETMRDIKRNLKPGGLSIHKVDLKSHGLDRHADFDFLTRRPLVYRLMYSHKGCPNRWRVNKYRELAEKVGLRLKTLTPTGRLAADKVEHIYPEAARHFGNISPEEFSWLGFWMTLEHA</sequence>
<keyword evidence="1" id="KW-0489">Methyltransferase</keyword>
<dbReference type="GO" id="GO:0008168">
    <property type="term" value="F:methyltransferase activity"/>
    <property type="evidence" value="ECO:0007669"/>
    <property type="project" value="UniProtKB-KW"/>
</dbReference>
<name>A0ABS9K678_9RHOO</name>
<proteinExistence type="predicted"/>